<dbReference type="SUPFAM" id="SSF52540">
    <property type="entry name" value="P-loop containing nucleoside triphosphate hydrolases"/>
    <property type="match status" value="1"/>
</dbReference>
<dbReference type="PANTHER" id="PTHR32309:SF31">
    <property type="entry name" value="CAPSULAR EXOPOLYSACCHARIDE FAMILY"/>
    <property type="match status" value="1"/>
</dbReference>
<reference evidence="3" key="1">
    <citation type="journal article" date="2014" name="Int. J. Syst. Evol. Microbiol.">
        <title>Complete genome sequence of Corynebacterium casei LMG S-19264T (=DSM 44701T), isolated from a smear-ripened cheese.</title>
        <authorList>
            <consortium name="US DOE Joint Genome Institute (JGI-PGF)"/>
            <person name="Walter F."/>
            <person name="Albersmeier A."/>
            <person name="Kalinowski J."/>
            <person name="Ruckert C."/>
        </authorList>
    </citation>
    <scope>NUCLEOTIDE SEQUENCE</scope>
    <source>
        <strain evidence="3">JCM 4369</strain>
    </source>
</reference>
<reference evidence="3" key="2">
    <citation type="submission" date="2020-09" db="EMBL/GenBank/DDBJ databases">
        <authorList>
            <person name="Sun Q."/>
            <person name="Ohkuma M."/>
        </authorList>
    </citation>
    <scope>NUCLEOTIDE SEQUENCE</scope>
    <source>
        <strain evidence="3">JCM 4369</strain>
    </source>
</reference>
<evidence type="ECO:0000256" key="1">
    <source>
        <dbReference type="SAM" id="MobiDB-lite"/>
    </source>
</evidence>
<dbReference type="RefSeq" id="WP_191870779.1">
    <property type="nucleotide sequence ID" value="NZ_BMTD01000001.1"/>
</dbReference>
<evidence type="ECO:0000256" key="2">
    <source>
        <dbReference type="SAM" id="Phobius"/>
    </source>
</evidence>
<feature type="region of interest" description="Disordered" evidence="1">
    <location>
        <begin position="512"/>
        <end position="531"/>
    </location>
</feature>
<protein>
    <recommendedName>
        <fullName evidence="5">Capsular polysaccharide biosynthesis protein</fullName>
    </recommendedName>
</protein>
<evidence type="ECO:0000313" key="4">
    <source>
        <dbReference type="Proteomes" id="UP000618795"/>
    </source>
</evidence>
<dbReference type="Gene3D" id="3.40.50.300">
    <property type="entry name" value="P-loop containing nucleotide triphosphate hydrolases"/>
    <property type="match status" value="1"/>
</dbReference>
<dbReference type="Proteomes" id="UP000618795">
    <property type="component" value="Unassembled WGS sequence"/>
</dbReference>
<dbReference type="InterPro" id="IPR050445">
    <property type="entry name" value="Bact_polysacc_biosynth/exp"/>
</dbReference>
<dbReference type="InterPro" id="IPR027417">
    <property type="entry name" value="P-loop_NTPase"/>
</dbReference>
<gene>
    <name evidence="3" type="ORF">GCM10010260_02900</name>
</gene>
<dbReference type="AlphaFoldDB" id="A0A918I6J3"/>
<dbReference type="EMBL" id="BMTD01000001">
    <property type="protein sequence ID" value="GGU74490.1"/>
    <property type="molecule type" value="Genomic_DNA"/>
</dbReference>
<feature type="compositionally biased region" description="Polar residues" evidence="1">
    <location>
        <begin position="192"/>
        <end position="201"/>
    </location>
</feature>
<keyword evidence="2" id="KW-1133">Transmembrane helix</keyword>
<comment type="caution">
    <text evidence="3">The sequence shown here is derived from an EMBL/GenBank/DDBJ whole genome shotgun (WGS) entry which is preliminary data.</text>
</comment>
<sequence>MTGPLPFDDRFDEPEQLREQLRLLLRHRVAMALGVVLGLLGGLAVAWYGAGTYSSASDVLVRAGADPFGSVNVPADNQISMSTEQQIAASAAVAVRAAHILGQPDSRAAALQNRLRVTNPGKSQVLRFEFTAHAPGRAARGANAFAEAYLADRKSRNDTAVQRAVGGMKQQITTLTRQMKKDSEKDSEDDSGTSATKSEISSLRKRVSEISSRDTDGGDIVRRATAPTRPSGPGPRTLIVLGLACGAVLGVLLAWLCSALDRRARSAREVQAALRAPVLGVLPRGRRTGDAPLTVGRTAGARSQAYRSLAYRLAHAWLSGGTGCLLVVAPRRHDAAGAVAANLAAAFAECGRQTVLVDADPDAPALAGRLPLVPEAERSGQETPLPEGGVLVDAGSAGRFALCSSDRTGAPLQADVSRATEQVASGTGSPVTVVATRPLLEHPNALALAEHVGGVLVVTGRDTRREELRQVSDLIGCSGGLLLGAVVDTGRVRRGLYAAVLRRLRPRSRTESVLPAAQRAGQHDTLTVSRR</sequence>
<keyword evidence="2" id="KW-0812">Transmembrane</keyword>
<keyword evidence="2" id="KW-0472">Membrane</keyword>
<organism evidence="3 4">
    <name type="scientific">Streptomyces filipinensis</name>
    <dbReference type="NCBI Taxonomy" id="66887"/>
    <lineage>
        <taxon>Bacteria</taxon>
        <taxon>Bacillati</taxon>
        <taxon>Actinomycetota</taxon>
        <taxon>Actinomycetes</taxon>
        <taxon>Kitasatosporales</taxon>
        <taxon>Streptomycetaceae</taxon>
        <taxon>Streptomyces</taxon>
    </lineage>
</organism>
<proteinExistence type="predicted"/>
<feature type="transmembrane region" description="Helical" evidence="2">
    <location>
        <begin position="238"/>
        <end position="258"/>
    </location>
</feature>
<feature type="region of interest" description="Disordered" evidence="1">
    <location>
        <begin position="165"/>
        <end position="233"/>
    </location>
</feature>
<keyword evidence="4" id="KW-1185">Reference proteome</keyword>
<feature type="compositionally biased region" description="Basic and acidic residues" evidence="1">
    <location>
        <begin position="206"/>
        <end position="222"/>
    </location>
</feature>
<feature type="transmembrane region" description="Helical" evidence="2">
    <location>
        <begin position="29"/>
        <end position="50"/>
    </location>
</feature>
<evidence type="ECO:0000313" key="3">
    <source>
        <dbReference type="EMBL" id="GGU74490.1"/>
    </source>
</evidence>
<dbReference type="PANTHER" id="PTHR32309">
    <property type="entry name" value="TYROSINE-PROTEIN KINASE"/>
    <property type="match status" value="1"/>
</dbReference>
<name>A0A918I6J3_9ACTN</name>
<accession>A0A918I6J3</accession>
<evidence type="ECO:0008006" key="5">
    <source>
        <dbReference type="Google" id="ProtNLM"/>
    </source>
</evidence>